<comment type="similarity">
    <text evidence="3">Belongs to the pseudouridine synthase RluA family.</text>
</comment>
<dbReference type="GO" id="GO:0003723">
    <property type="term" value="F:RNA binding"/>
    <property type="evidence" value="ECO:0007669"/>
    <property type="project" value="UniProtKB-KW"/>
</dbReference>
<keyword evidence="7" id="KW-0694">RNA-binding</keyword>
<dbReference type="CDD" id="cd02869">
    <property type="entry name" value="PseudoU_synth_RluA_like"/>
    <property type="match status" value="1"/>
</dbReference>
<dbReference type="PANTHER" id="PTHR21600:SF92">
    <property type="entry name" value="RIBOSOMAL LARGE SUBUNIT PSEUDOURIDINE SYNTHASE C"/>
    <property type="match status" value="1"/>
</dbReference>
<accession>A0A3B0VTX8</accession>
<dbReference type="InterPro" id="IPR006145">
    <property type="entry name" value="PsdUridine_synth_RsuA/RluA"/>
</dbReference>
<dbReference type="Gene3D" id="3.10.290.10">
    <property type="entry name" value="RNA-binding S4 domain"/>
    <property type="match status" value="1"/>
</dbReference>
<evidence type="ECO:0000256" key="10">
    <source>
        <dbReference type="ARBA" id="ARBA00031975"/>
    </source>
</evidence>
<gene>
    <name evidence="13" type="ORF">MNBD_GAMMA03-1052</name>
</gene>
<feature type="domain" description="RNA-binding S4" evidence="12">
    <location>
        <begin position="16"/>
        <end position="74"/>
    </location>
</feature>
<dbReference type="GO" id="GO:0160141">
    <property type="term" value="F:23S rRNA pseudouridine(955/2504/2580) synthase activity"/>
    <property type="evidence" value="ECO:0007669"/>
    <property type="project" value="UniProtKB-EC"/>
</dbReference>
<dbReference type="CDD" id="cd00165">
    <property type="entry name" value="S4"/>
    <property type="match status" value="1"/>
</dbReference>
<dbReference type="GO" id="GO:0000455">
    <property type="term" value="P:enzyme-directed rRNA pseudouridine synthesis"/>
    <property type="evidence" value="ECO:0007669"/>
    <property type="project" value="TreeGrafter"/>
</dbReference>
<dbReference type="InterPro" id="IPR002942">
    <property type="entry name" value="S4_RNA-bd"/>
</dbReference>
<dbReference type="InterPro" id="IPR036986">
    <property type="entry name" value="S4_RNA-bd_sf"/>
</dbReference>
<evidence type="ECO:0000256" key="2">
    <source>
        <dbReference type="ARBA" id="ARBA00002876"/>
    </source>
</evidence>
<keyword evidence="8 13" id="KW-0413">Isomerase</keyword>
<sequence>MANVRRVEVTEEDEGQRIDNFLMRHLRKAPRTLIYRIIRKGEVRVNKGRVKVSTRLKTGDIVRIPPVNVPEKIEINESDISHSQLKRIEESILFEDKDLMVINKPSGIAVHGGGGIHWGLIEVVRVLRPLAKRLELVHRIDRDTSGCLLIAKKASILKELHAQIRENKFDKRYLAIVTGKWPNIVLNQIQKISLPLRKDHLKNGGWHVSVAKKGEEGKVAVSYFQLEQHLNYCDLMSVKLKTGRTHQIRVHALAQGCALLGDDRYGDRENNKKFRKMGMKRLALHAQFLGFTHPATQEWVEFEAPLYSDFKQIIKTLKIEK</sequence>
<dbReference type="Pfam" id="PF01479">
    <property type="entry name" value="S4"/>
    <property type="match status" value="1"/>
</dbReference>
<dbReference type="InterPro" id="IPR050188">
    <property type="entry name" value="RluA_PseudoU_synthase"/>
</dbReference>
<comment type="catalytic activity">
    <reaction evidence="1">
        <text>uridine(955/2504/2580) in 23S rRNA = pseudouridine(955/2504/2580) in 23S rRNA</text>
        <dbReference type="Rhea" id="RHEA:42528"/>
        <dbReference type="Rhea" id="RHEA-COMP:10099"/>
        <dbReference type="Rhea" id="RHEA-COMP:10100"/>
        <dbReference type="ChEBI" id="CHEBI:65314"/>
        <dbReference type="ChEBI" id="CHEBI:65315"/>
        <dbReference type="EC" id="5.4.99.24"/>
    </reaction>
</comment>
<dbReference type="InterPro" id="IPR006225">
    <property type="entry name" value="PsdUridine_synth_RluC/D"/>
</dbReference>
<evidence type="ECO:0000256" key="1">
    <source>
        <dbReference type="ARBA" id="ARBA00000381"/>
    </source>
</evidence>
<protein>
    <recommendedName>
        <fullName evidence="5">Ribosomal large subunit pseudouridine synthase C</fullName>
        <ecNumber evidence="4">5.4.99.24</ecNumber>
    </recommendedName>
    <alternativeName>
        <fullName evidence="9">23S rRNA pseudouridine(955/2504/2580) synthase</fullName>
    </alternativeName>
    <alternativeName>
        <fullName evidence="10">rRNA pseudouridylate synthase C</fullName>
    </alternativeName>
    <alternativeName>
        <fullName evidence="11">rRNA-uridine isomerase C</fullName>
    </alternativeName>
</protein>
<proteinExistence type="inferred from homology"/>
<dbReference type="PROSITE" id="PS01129">
    <property type="entry name" value="PSI_RLU"/>
    <property type="match status" value="1"/>
</dbReference>
<evidence type="ECO:0000259" key="12">
    <source>
        <dbReference type="SMART" id="SM00363"/>
    </source>
</evidence>
<evidence type="ECO:0000256" key="4">
    <source>
        <dbReference type="ARBA" id="ARBA00012785"/>
    </source>
</evidence>
<dbReference type="SMART" id="SM00363">
    <property type="entry name" value="S4"/>
    <property type="match status" value="1"/>
</dbReference>
<dbReference type="PROSITE" id="PS50889">
    <property type="entry name" value="S4"/>
    <property type="match status" value="1"/>
</dbReference>
<comment type="function">
    <text evidence="2">Responsible for synthesis of pseudouridine from uracil at positions 955, 2504 and 2580 in 23S ribosomal RNA.</text>
</comment>
<dbReference type="InterPro" id="IPR006224">
    <property type="entry name" value="PsdUridine_synth_RluA-like_CS"/>
</dbReference>
<dbReference type="AlphaFoldDB" id="A0A3B0VTX8"/>
<name>A0A3B0VTX8_9ZZZZ</name>
<dbReference type="SUPFAM" id="SSF55120">
    <property type="entry name" value="Pseudouridine synthase"/>
    <property type="match status" value="1"/>
</dbReference>
<evidence type="ECO:0000256" key="9">
    <source>
        <dbReference type="ARBA" id="ARBA00030705"/>
    </source>
</evidence>
<dbReference type="NCBIfam" id="TIGR00005">
    <property type="entry name" value="rluA_subfam"/>
    <property type="match status" value="1"/>
</dbReference>
<dbReference type="Pfam" id="PF00849">
    <property type="entry name" value="PseudoU_synth_2"/>
    <property type="match status" value="1"/>
</dbReference>
<dbReference type="Gene3D" id="3.30.2350.10">
    <property type="entry name" value="Pseudouridine synthase"/>
    <property type="match status" value="1"/>
</dbReference>
<evidence type="ECO:0000313" key="13">
    <source>
        <dbReference type="EMBL" id="VAW47105.1"/>
    </source>
</evidence>
<dbReference type="EMBL" id="UOFC01000125">
    <property type="protein sequence ID" value="VAW47105.1"/>
    <property type="molecule type" value="Genomic_DNA"/>
</dbReference>
<dbReference type="InterPro" id="IPR020103">
    <property type="entry name" value="PsdUridine_synth_cat_dom_sf"/>
</dbReference>
<evidence type="ECO:0000256" key="11">
    <source>
        <dbReference type="ARBA" id="ARBA00033053"/>
    </source>
</evidence>
<evidence type="ECO:0000256" key="8">
    <source>
        <dbReference type="ARBA" id="ARBA00023235"/>
    </source>
</evidence>
<dbReference type="EC" id="5.4.99.24" evidence="4"/>
<evidence type="ECO:0000256" key="5">
    <source>
        <dbReference type="ARBA" id="ARBA00017128"/>
    </source>
</evidence>
<evidence type="ECO:0000256" key="3">
    <source>
        <dbReference type="ARBA" id="ARBA00010876"/>
    </source>
</evidence>
<organism evidence="13">
    <name type="scientific">hydrothermal vent metagenome</name>
    <dbReference type="NCBI Taxonomy" id="652676"/>
    <lineage>
        <taxon>unclassified sequences</taxon>
        <taxon>metagenomes</taxon>
        <taxon>ecological metagenomes</taxon>
    </lineage>
</organism>
<dbReference type="PANTHER" id="PTHR21600">
    <property type="entry name" value="MITOCHONDRIAL RNA PSEUDOURIDINE SYNTHASE"/>
    <property type="match status" value="1"/>
</dbReference>
<reference evidence="13" key="1">
    <citation type="submission" date="2018-06" db="EMBL/GenBank/DDBJ databases">
        <authorList>
            <person name="Zhirakovskaya E."/>
        </authorList>
    </citation>
    <scope>NUCLEOTIDE SEQUENCE</scope>
</reference>
<evidence type="ECO:0000256" key="7">
    <source>
        <dbReference type="ARBA" id="ARBA00022884"/>
    </source>
</evidence>
<dbReference type="SUPFAM" id="SSF55174">
    <property type="entry name" value="Alpha-L RNA-binding motif"/>
    <property type="match status" value="1"/>
</dbReference>
<evidence type="ECO:0000256" key="6">
    <source>
        <dbReference type="ARBA" id="ARBA00022552"/>
    </source>
</evidence>
<keyword evidence="6" id="KW-0698">rRNA processing</keyword>